<dbReference type="InterPro" id="IPR011055">
    <property type="entry name" value="Dup_hybrid_motif"/>
</dbReference>
<dbReference type="GO" id="GO:0004222">
    <property type="term" value="F:metalloendopeptidase activity"/>
    <property type="evidence" value="ECO:0007669"/>
    <property type="project" value="TreeGrafter"/>
</dbReference>
<evidence type="ECO:0000256" key="2">
    <source>
        <dbReference type="SAM" id="Phobius"/>
    </source>
</evidence>
<dbReference type="InterPro" id="IPR050570">
    <property type="entry name" value="Cell_wall_metabolism_enzyme"/>
</dbReference>
<gene>
    <name evidence="4" type="ORF">EDD72_105127</name>
</gene>
<dbReference type="RefSeq" id="WP_132767867.1">
    <property type="nucleotide sequence ID" value="NZ_SMAB01000005.1"/>
</dbReference>
<keyword evidence="5" id="KW-1185">Reference proteome</keyword>
<dbReference type="EMBL" id="SMAB01000005">
    <property type="protein sequence ID" value="TCS83385.1"/>
    <property type="molecule type" value="Genomic_DNA"/>
</dbReference>
<evidence type="ECO:0000313" key="4">
    <source>
        <dbReference type="EMBL" id="TCS83385.1"/>
    </source>
</evidence>
<sequence length="271" mass="30252">MSPISKWKKLLGKKWTFPAIYMTVAALILTLMWWYQNGHNPSLTKEDLGIQQTTNETANADLVNKDQAVPVTAHQEQMIWPVQDPSKADIKMEFFDSSLSDKEMEKAIVRFQDEIWPHTGIDIVSKDKSPLTVIAALSGEVVRAEKDPVVGFMVDIRHENGLVTNYSSLSELKVAKGDKVTQGQVLGTAGRNIFEKDQGVHLHFEVRKGDEALSPQAFIGQDASQVLKQLEQKANATKDTNDQDKKTDSKTNEQPKTNEQKSPTSFKGNLS</sequence>
<proteinExistence type="predicted"/>
<dbReference type="Pfam" id="PF01551">
    <property type="entry name" value="Peptidase_M23"/>
    <property type="match status" value="1"/>
</dbReference>
<keyword evidence="2" id="KW-1133">Transmembrane helix</keyword>
<comment type="caution">
    <text evidence="4">The sequence shown here is derived from an EMBL/GenBank/DDBJ whole genome shotgun (WGS) entry which is preliminary data.</text>
</comment>
<dbReference type="PANTHER" id="PTHR21666:SF291">
    <property type="entry name" value="STAGE II SPORULATION PROTEIN Q"/>
    <property type="match status" value="1"/>
</dbReference>
<keyword evidence="2" id="KW-0812">Transmembrane</keyword>
<feature type="compositionally biased region" description="Basic and acidic residues" evidence="1">
    <location>
        <begin position="239"/>
        <end position="259"/>
    </location>
</feature>
<keyword evidence="2" id="KW-0472">Membrane</keyword>
<dbReference type="Proteomes" id="UP000295788">
    <property type="component" value="Unassembled WGS sequence"/>
</dbReference>
<accession>A0A4R3KJD8</accession>
<dbReference type="InterPro" id="IPR016047">
    <property type="entry name" value="M23ase_b-sheet_dom"/>
</dbReference>
<dbReference type="PANTHER" id="PTHR21666">
    <property type="entry name" value="PEPTIDASE-RELATED"/>
    <property type="match status" value="1"/>
</dbReference>
<dbReference type="CDD" id="cd12797">
    <property type="entry name" value="M23_peptidase"/>
    <property type="match status" value="1"/>
</dbReference>
<dbReference type="OrthoDB" id="2050153at2"/>
<protein>
    <submittedName>
        <fullName evidence="4">Stage II sporulation protein Q</fullName>
    </submittedName>
</protein>
<feature type="region of interest" description="Disordered" evidence="1">
    <location>
        <begin position="230"/>
        <end position="271"/>
    </location>
</feature>
<feature type="domain" description="M23ase beta-sheet core" evidence="3">
    <location>
        <begin position="117"/>
        <end position="215"/>
    </location>
</feature>
<evidence type="ECO:0000313" key="5">
    <source>
        <dbReference type="Proteomes" id="UP000295788"/>
    </source>
</evidence>
<dbReference type="Gene3D" id="2.70.70.10">
    <property type="entry name" value="Glucose Permease (Domain IIA)"/>
    <property type="match status" value="1"/>
</dbReference>
<feature type="compositionally biased region" description="Polar residues" evidence="1">
    <location>
        <begin position="260"/>
        <end position="271"/>
    </location>
</feature>
<evidence type="ECO:0000256" key="1">
    <source>
        <dbReference type="SAM" id="MobiDB-lite"/>
    </source>
</evidence>
<dbReference type="SUPFAM" id="SSF51261">
    <property type="entry name" value="Duplicated hybrid motif"/>
    <property type="match status" value="1"/>
</dbReference>
<organism evidence="4 5">
    <name type="scientific">Tepidibacillus fermentans</name>
    <dbReference type="NCBI Taxonomy" id="1281767"/>
    <lineage>
        <taxon>Bacteria</taxon>
        <taxon>Bacillati</taxon>
        <taxon>Bacillota</taxon>
        <taxon>Bacilli</taxon>
        <taxon>Bacillales</taxon>
        <taxon>Bacillaceae</taxon>
        <taxon>Tepidibacillus</taxon>
    </lineage>
</organism>
<evidence type="ECO:0000259" key="3">
    <source>
        <dbReference type="Pfam" id="PF01551"/>
    </source>
</evidence>
<dbReference type="AlphaFoldDB" id="A0A4R3KJD8"/>
<reference evidence="4 5" key="1">
    <citation type="submission" date="2019-03" db="EMBL/GenBank/DDBJ databases">
        <title>Genomic Encyclopedia of Type Strains, Phase IV (KMG-IV): sequencing the most valuable type-strain genomes for metagenomic binning, comparative biology and taxonomic classification.</title>
        <authorList>
            <person name="Goeker M."/>
        </authorList>
    </citation>
    <scope>NUCLEOTIDE SEQUENCE [LARGE SCALE GENOMIC DNA]</scope>
    <source>
        <strain evidence="4 5">DSM 23802</strain>
    </source>
</reference>
<name>A0A4R3KJD8_9BACI</name>
<feature type="transmembrane region" description="Helical" evidence="2">
    <location>
        <begin position="15"/>
        <end position="35"/>
    </location>
</feature>